<accession>A0A371PAG9</accession>
<dbReference type="EMBL" id="QUBR01000001">
    <property type="protein sequence ID" value="REK72440.1"/>
    <property type="molecule type" value="Genomic_DNA"/>
</dbReference>
<name>A0A371PAG9_9ACTN</name>
<evidence type="ECO:0000313" key="2">
    <source>
        <dbReference type="EMBL" id="REK72440.1"/>
    </source>
</evidence>
<dbReference type="RefSeq" id="WP_119702555.1">
    <property type="nucleotide sequence ID" value="NZ_JBHSOI010000001.1"/>
</dbReference>
<dbReference type="OrthoDB" id="3748888at2"/>
<gene>
    <name evidence="2" type="ORF">DX116_02075</name>
</gene>
<evidence type="ECO:0000313" key="3">
    <source>
        <dbReference type="Proteomes" id="UP000265581"/>
    </source>
</evidence>
<comment type="caution">
    <text evidence="2">The sequence shown here is derived from an EMBL/GenBank/DDBJ whole genome shotgun (WGS) entry which is preliminary data.</text>
</comment>
<dbReference type="AlphaFoldDB" id="A0A371PAG9"/>
<feature type="region of interest" description="Disordered" evidence="1">
    <location>
        <begin position="1"/>
        <end position="23"/>
    </location>
</feature>
<keyword evidence="3" id="KW-1185">Reference proteome</keyword>
<reference evidence="2 3" key="1">
    <citation type="submission" date="2018-08" db="EMBL/GenBank/DDBJ databases">
        <title>Aeromicrobium sp. M2KJ-4, whole genome shotgun sequence.</title>
        <authorList>
            <person name="Tuo L."/>
        </authorList>
    </citation>
    <scope>NUCLEOTIDE SEQUENCE [LARGE SCALE GENOMIC DNA]</scope>
    <source>
        <strain evidence="2 3">M2KJ-4</strain>
    </source>
</reference>
<evidence type="ECO:0000256" key="1">
    <source>
        <dbReference type="SAM" id="MobiDB-lite"/>
    </source>
</evidence>
<dbReference type="Proteomes" id="UP000265581">
    <property type="component" value="Unassembled WGS sequence"/>
</dbReference>
<organism evidence="2 3">
    <name type="scientific">Aeromicrobium endophyticum</name>
    <dbReference type="NCBI Taxonomy" id="2292704"/>
    <lineage>
        <taxon>Bacteria</taxon>
        <taxon>Bacillati</taxon>
        <taxon>Actinomycetota</taxon>
        <taxon>Actinomycetes</taxon>
        <taxon>Propionibacteriales</taxon>
        <taxon>Nocardioidaceae</taxon>
        <taxon>Aeromicrobium</taxon>
    </lineage>
</organism>
<sequence>MDDMTRDAPTSPDPGTTVHPAAPSLGEVDAEVRAKLTGQPVPTIAEQAERAFATIGVQLTGEQLADYADAVSTGSAFALEPAPEG</sequence>
<protein>
    <submittedName>
        <fullName evidence="2">Uncharacterized protein</fullName>
    </submittedName>
</protein>
<proteinExistence type="predicted"/>